<proteinExistence type="predicted"/>
<dbReference type="EMBL" id="PQXO01000727">
    <property type="protein sequence ID" value="TGO82953.1"/>
    <property type="molecule type" value="Genomic_DNA"/>
</dbReference>
<sequence length="427" mass="45771">MTNNTIGTCPLGGLGCYDIDPCSSNANNCPQPHLYPAAFKSVTTALSIPGSQSTTFQTSVLPTTTFPLPIISMTTPPGASTTARFLSLAYSNSSRTTLWNNTGYSTQSSLNQSNFGAEPTASSILHFTTSSIPVSTGIAPPSSILTKCSNADNDNTFMAASPSVVTVTSISTFTAVRISVYTEAYSSSDTPSHSDSLSLFTTTSSPVTKSPDTSYLTSPLYAASSTSLPPTTGTALHSNTATDTTIDTKLIAWGASGGVAFVLVFALISWFLRRRRKRVNKKISKPIITSLSTRLPWKKTSKEIPRISLSGYPFKGMAPSTSNTSEEGVNETWSASLRDYRNLGYMDVSKLSLNNNSAPSNQKPTHLSGYESHYSRPFHSQSLPNDENSTSLRGGLDRNSFAQRMVQRGWDAVDLQSGYVARDNGKE</sequence>
<feature type="compositionally biased region" description="Polar residues" evidence="1">
    <location>
        <begin position="354"/>
        <end position="365"/>
    </location>
</feature>
<name>A0A4Z1KA08_9HELO</name>
<evidence type="ECO:0000313" key="4">
    <source>
        <dbReference type="Proteomes" id="UP000297280"/>
    </source>
</evidence>
<evidence type="ECO:0000256" key="2">
    <source>
        <dbReference type="SAM" id="Phobius"/>
    </source>
</evidence>
<keyword evidence="4" id="KW-1185">Reference proteome</keyword>
<gene>
    <name evidence="3" type="ORF">BPOR_0728g00040</name>
</gene>
<feature type="transmembrane region" description="Helical" evidence="2">
    <location>
        <begin position="250"/>
        <end position="272"/>
    </location>
</feature>
<feature type="region of interest" description="Disordered" evidence="1">
    <location>
        <begin position="354"/>
        <end position="395"/>
    </location>
</feature>
<accession>A0A4Z1KA08</accession>
<feature type="compositionally biased region" description="Polar residues" evidence="1">
    <location>
        <begin position="378"/>
        <end position="392"/>
    </location>
</feature>
<protein>
    <submittedName>
        <fullName evidence="3">Uncharacterized protein</fullName>
    </submittedName>
</protein>
<dbReference type="OrthoDB" id="3692311at2759"/>
<comment type="caution">
    <text evidence="3">The sequence shown here is derived from an EMBL/GenBank/DDBJ whole genome shotgun (WGS) entry which is preliminary data.</text>
</comment>
<dbReference type="Proteomes" id="UP000297280">
    <property type="component" value="Unassembled WGS sequence"/>
</dbReference>
<reference evidence="3 4" key="1">
    <citation type="submission" date="2017-12" db="EMBL/GenBank/DDBJ databases">
        <title>Comparative genomics of Botrytis spp.</title>
        <authorList>
            <person name="Valero-Jimenez C.A."/>
            <person name="Tapia P."/>
            <person name="Veloso J."/>
            <person name="Silva-Moreno E."/>
            <person name="Staats M."/>
            <person name="Valdes J.H."/>
            <person name="Van Kan J.A.L."/>
        </authorList>
    </citation>
    <scope>NUCLEOTIDE SEQUENCE [LARGE SCALE GENOMIC DNA]</scope>
    <source>
        <strain evidence="3 4">MUCL3349</strain>
    </source>
</reference>
<dbReference type="STRING" id="87229.A0A4Z1KA08"/>
<organism evidence="3 4">
    <name type="scientific">Botrytis porri</name>
    <dbReference type="NCBI Taxonomy" id="87229"/>
    <lineage>
        <taxon>Eukaryota</taxon>
        <taxon>Fungi</taxon>
        <taxon>Dikarya</taxon>
        <taxon>Ascomycota</taxon>
        <taxon>Pezizomycotina</taxon>
        <taxon>Leotiomycetes</taxon>
        <taxon>Helotiales</taxon>
        <taxon>Sclerotiniaceae</taxon>
        <taxon>Botrytis</taxon>
    </lineage>
</organism>
<keyword evidence="2" id="KW-0812">Transmembrane</keyword>
<keyword evidence="2" id="KW-0472">Membrane</keyword>
<keyword evidence="2" id="KW-1133">Transmembrane helix</keyword>
<evidence type="ECO:0000313" key="3">
    <source>
        <dbReference type="EMBL" id="TGO82953.1"/>
    </source>
</evidence>
<dbReference type="AlphaFoldDB" id="A0A4Z1KA08"/>
<evidence type="ECO:0000256" key="1">
    <source>
        <dbReference type="SAM" id="MobiDB-lite"/>
    </source>
</evidence>